<organism evidence="2 3">
    <name type="scientific">Oceanobacillus chungangensis</name>
    <dbReference type="NCBI Taxonomy" id="1229152"/>
    <lineage>
        <taxon>Bacteria</taxon>
        <taxon>Bacillati</taxon>
        <taxon>Bacillota</taxon>
        <taxon>Bacilli</taxon>
        <taxon>Bacillales</taxon>
        <taxon>Bacillaceae</taxon>
        <taxon>Oceanobacillus</taxon>
    </lineage>
</organism>
<keyword evidence="1" id="KW-0812">Transmembrane</keyword>
<feature type="transmembrane region" description="Helical" evidence="1">
    <location>
        <begin position="85"/>
        <end position="102"/>
    </location>
</feature>
<keyword evidence="3" id="KW-1185">Reference proteome</keyword>
<reference evidence="3" key="1">
    <citation type="submission" date="2017-11" db="EMBL/GenBank/DDBJ databases">
        <authorList>
            <person name="Zhu W."/>
        </authorList>
    </citation>
    <scope>NUCLEOTIDE SEQUENCE [LARGE SCALE GENOMIC DNA]</scope>
    <source>
        <strain evidence="3">CAU 1051</strain>
    </source>
</reference>
<dbReference type="RefSeq" id="WP_115747949.1">
    <property type="nucleotide sequence ID" value="NZ_PIOD01000001.1"/>
</dbReference>
<dbReference type="Proteomes" id="UP000256520">
    <property type="component" value="Unassembled WGS sequence"/>
</dbReference>
<protein>
    <submittedName>
        <fullName evidence="2">Uncharacterized protein</fullName>
    </submittedName>
</protein>
<keyword evidence="1" id="KW-1133">Transmembrane helix</keyword>
<sequence length="255" mass="29190">METDKESLLLRKLTATFVTTTFLSILFVLVSFSGGFEFEYNRGNQFIGWFFVYAMYIGLIILIYGNVVSMSIEYLQRKSFPQYDWLYVLILGFFGMGNGVLFQDETAAIYGMIAAIIYGVFDKWIYKRNKTGKRIKLFLVIPIALLILCWGYLELTSPPMPPFTKEDAVSYATSGEGSVIDEFPNTIGQWDGAIGNHQVIRETSVEEIGKEIYIVTFTEHWKKGMETETWKLSYKVDRQSITLSSSEGDMPPYDK</sequence>
<dbReference type="OrthoDB" id="2447037at2"/>
<keyword evidence="1" id="KW-0472">Membrane</keyword>
<comment type="caution">
    <text evidence="2">The sequence shown here is derived from an EMBL/GenBank/DDBJ whole genome shotgun (WGS) entry which is preliminary data.</text>
</comment>
<feature type="transmembrane region" description="Helical" evidence="1">
    <location>
        <begin position="46"/>
        <end position="64"/>
    </location>
</feature>
<evidence type="ECO:0000313" key="2">
    <source>
        <dbReference type="EMBL" id="RDW22117.1"/>
    </source>
</evidence>
<feature type="transmembrane region" description="Helical" evidence="1">
    <location>
        <begin position="137"/>
        <end position="153"/>
    </location>
</feature>
<proteinExistence type="predicted"/>
<evidence type="ECO:0000313" key="3">
    <source>
        <dbReference type="Proteomes" id="UP000256520"/>
    </source>
</evidence>
<feature type="transmembrane region" description="Helical" evidence="1">
    <location>
        <begin position="108"/>
        <end position="125"/>
    </location>
</feature>
<dbReference type="AlphaFoldDB" id="A0A3D8Q2J5"/>
<evidence type="ECO:0000256" key="1">
    <source>
        <dbReference type="SAM" id="Phobius"/>
    </source>
</evidence>
<accession>A0A3D8Q2J5</accession>
<feature type="transmembrane region" description="Helical" evidence="1">
    <location>
        <begin position="12"/>
        <end position="34"/>
    </location>
</feature>
<name>A0A3D8Q2J5_9BACI</name>
<gene>
    <name evidence="2" type="ORF">CWR45_01110</name>
</gene>
<dbReference type="EMBL" id="PIOD01000001">
    <property type="protein sequence ID" value="RDW22117.1"/>
    <property type="molecule type" value="Genomic_DNA"/>
</dbReference>